<proteinExistence type="predicted"/>
<organism evidence="1 2">
    <name type="scientific">Antarcticirhabdus aurantiaca</name>
    <dbReference type="NCBI Taxonomy" id="2606717"/>
    <lineage>
        <taxon>Bacteria</taxon>
        <taxon>Pseudomonadati</taxon>
        <taxon>Pseudomonadota</taxon>
        <taxon>Alphaproteobacteria</taxon>
        <taxon>Hyphomicrobiales</taxon>
        <taxon>Aurantimonadaceae</taxon>
        <taxon>Antarcticirhabdus</taxon>
    </lineage>
</organism>
<evidence type="ECO:0000313" key="1">
    <source>
        <dbReference type="EMBL" id="WAJ27248.1"/>
    </source>
</evidence>
<name>A0ACD4NKC4_9HYPH</name>
<reference evidence="1" key="1">
    <citation type="submission" date="2022-11" db="EMBL/GenBank/DDBJ databases">
        <title>beta-Carotene-producing bacterium, Jeongeuplla avenae sp. nov., alleviates the salt stress of Arabidopsis seedlings.</title>
        <authorList>
            <person name="Jiang L."/>
            <person name="Lee J."/>
        </authorList>
    </citation>
    <scope>NUCLEOTIDE SEQUENCE</scope>
    <source>
        <strain evidence="1">DY_R2A_6</strain>
    </source>
</reference>
<gene>
    <name evidence="1" type="ORF">OXU80_20690</name>
</gene>
<dbReference type="Proteomes" id="UP001163223">
    <property type="component" value="Chromosome"/>
</dbReference>
<keyword evidence="2" id="KW-1185">Reference proteome</keyword>
<accession>A0ACD4NKC4</accession>
<evidence type="ECO:0000313" key="2">
    <source>
        <dbReference type="Proteomes" id="UP001163223"/>
    </source>
</evidence>
<dbReference type="EMBL" id="CP113520">
    <property type="protein sequence ID" value="WAJ27248.1"/>
    <property type="molecule type" value="Genomic_DNA"/>
</dbReference>
<protein>
    <submittedName>
        <fullName evidence="1">PRC-barrel domain-containing protein</fullName>
    </submittedName>
</protein>
<sequence>MPKRHFVPAALAAIVAGSALLTAVVGLRYLPHPPSPAASLPPVHRSAGQPGGTGLAHIIGAGLLDRNGERVRTVADVLVDRDARVSAVIVRVGWILGVPTRDVAVPAGHVRLVPGAGHQGGERGAEAVPEGSETGSGTDYATILDALMTSGGAGRGGGEDHVETDLTRSELLETPAFSGG</sequence>